<evidence type="ECO:0000256" key="4">
    <source>
        <dbReference type="ARBA" id="ARBA00023002"/>
    </source>
</evidence>
<keyword evidence="5" id="KW-0408">Iron</keyword>
<keyword evidence="8" id="KW-1185">Reference proteome</keyword>
<dbReference type="SMART" id="SM00702">
    <property type="entry name" value="P4Hc"/>
    <property type="match status" value="1"/>
</dbReference>
<dbReference type="Proteomes" id="UP000449547">
    <property type="component" value="Unassembled WGS sequence"/>
</dbReference>
<dbReference type="InterPro" id="IPR006620">
    <property type="entry name" value="Pro_4_hyd_alph"/>
</dbReference>
<feature type="domain" description="Fe2OG dioxygenase" evidence="6">
    <location>
        <begin position="121"/>
        <end position="232"/>
    </location>
</feature>
<dbReference type="GO" id="GO:0005783">
    <property type="term" value="C:endoplasmic reticulum"/>
    <property type="evidence" value="ECO:0007669"/>
    <property type="project" value="TreeGrafter"/>
</dbReference>
<dbReference type="InterPro" id="IPR045054">
    <property type="entry name" value="P4HA-like"/>
</dbReference>
<evidence type="ECO:0000256" key="2">
    <source>
        <dbReference type="ARBA" id="ARBA00022723"/>
    </source>
</evidence>
<dbReference type="InterPro" id="IPR005123">
    <property type="entry name" value="Oxoglu/Fe-dep_dioxygenase_dom"/>
</dbReference>
<keyword evidence="2" id="KW-0479">Metal-binding</keyword>
<organism evidence="7 8">
    <name type="scientific">Diutina rugosa</name>
    <name type="common">Yeast</name>
    <name type="synonym">Candida rugosa</name>
    <dbReference type="NCBI Taxonomy" id="5481"/>
    <lineage>
        <taxon>Eukaryota</taxon>
        <taxon>Fungi</taxon>
        <taxon>Dikarya</taxon>
        <taxon>Ascomycota</taxon>
        <taxon>Saccharomycotina</taxon>
        <taxon>Pichiomycetes</taxon>
        <taxon>Debaryomycetaceae</taxon>
        <taxon>Diutina</taxon>
    </lineage>
</organism>
<dbReference type="GO" id="GO:0005506">
    <property type="term" value="F:iron ion binding"/>
    <property type="evidence" value="ECO:0007669"/>
    <property type="project" value="InterPro"/>
</dbReference>
<evidence type="ECO:0000259" key="6">
    <source>
        <dbReference type="PROSITE" id="PS51471"/>
    </source>
</evidence>
<evidence type="ECO:0000256" key="5">
    <source>
        <dbReference type="ARBA" id="ARBA00023004"/>
    </source>
</evidence>
<comment type="caution">
    <text evidence="7">The sequence shown here is derived from an EMBL/GenBank/DDBJ whole genome shotgun (WGS) entry which is preliminary data.</text>
</comment>
<keyword evidence="3" id="KW-0223">Dioxygenase</keyword>
<protein>
    <recommendedName>
        <fullName evidence="6">Fe2OG dioxygenase domain-containing protein</fullName>
    </recommendedName>
</protein>
<dbReference type="PANTHER" id="PTHR10869:SF236">
    <property type="entry name" value="PROLYL 4-HYDROXYLASE ALPHA SUBUNIT DOMAIN-CONTAINING PROTEIN"/>
    <property type="match status" value="1"/>
</dbReference>
<dbReference type="AlphaFoldDB" id="A0A642UJT8"/>
<name>A0A642UJT8_DIURU</name>
<evidence type="ECO:0000256" key="1">
    <source>
        <dbReference type="ARBA" id="ARBA00001961"/>
    </source>
</evidence>
<accession>A0A642UJT8</accession>
<evidence type="ECO:0000256" key="3">
    <source>
        <dbReference type="ARBA" id="ARBA00022964"/>
    </source>
</evidence>
<evidence type="ECO:0000313" key="7">
    <source>
        <dbReference type="EMBL" id="KAA8900405.1"/>
    </source>
</evidence>
<sequence>MSYSFPKRFLDLAGDLKKSFYKPEPETVVPGQIITINKFFSPELCQELISSFEKGINLETTPLRKSKEYAVRVNDRWSTTDYESSQKLWQYLKQLLIQENEYGYEDPETAAIKRDFEQAIGLNPQLRVYRYRKGHHFGQHYDESVSCAMDAKGKSKGQTHWTLLIYLTGDEEFVGGGTIFYPDIRGIEPLNIHPTKGMALLHKHGDDCLRHEGELVKDGVKWVLRSDVVFPR</sequence>
<keyword evidence="4" id="KW-0560">Oxidoreductase</keyword>
<dbReference type="RefSeq" id="XP_034011405.1">
    <property type="nucleotide sequence ID" value="XM_034156633.1"/>
</dbReference>
<gene>
    <name evidence="7" type="ORF">DIURU_003828</name>
</gene>
<dbReference type="GO" id="GO:0031418">
    <property type="term" value="F:L-ascorbic acid binding"/>
    <property type="evidence" value="ECO:0007669"/>
    <property type="project" value="InterPro"/>
</dbReference>
<dbReference type="GO" id="GO:0004656">
    <property type="term" value="F:procollagen-proline 4-dioxygenase activity"/>
    <property type="evidence" value="ECO:0007669"/>
    <property type="project" value="TreeGrafter"/>
</dbReference>
<dbReference type="PANTHER" id="PTHR10869">
    <property type="entry name" value="PROLYL 4-HYDROXYLASE ALPHA SUBUNIT"/>
    <property type="match status" value="1"/>
</dbReference>
<reference evidence="7 8" key="1">
    <citation type="submission" date="2019-07" db="EMBL/GenBank/DDBJ databases">
        <title>Genome assembly of two rare yeast pathogens: Diutina rugosa and Trichomonascus ciferrii.</title>
        <authorList>
            <person name="Mixao V."/>
            <person name="Saus E."/>
            <person name="Hansen A."/>
            <person name="Lass-Flor C."/>
            <person name="Gabaldon T."/>
        </authorList>
    </citation>
    <scope>NUCLEOTIDE SEQUENCE [LARGE SCALE GENOMIC DNA]</scope>
    <source>
        <strain evidence="7 8">CBS 613</strain>
    </source>
</reference>
<dbReference type="OMA" id="QFFGQHY"/>
<dbReference type="Pfam" id="PF13640">
    <property type="entry name" value="2OG-FeII_Oxy_3"/>
    <property type="match status" value="1"/>
</dbReference>
<dbReference type="OrthoDB" id="69177at2759"/>
<proteinExistence type="predicted"/>
<dbReference type="GeneID" id="54782479"/>
<comment type="cofactor">
    <cofactor evidence="1">
        <name>L-ascorbate</name>
        <dbReference type="ChEBI" id="CHEBI:38290"/>
    </cofactor>
</comment>
<dbReference type="InterPro" id="IPR044862">
    <property type="entry name" value="Pro_4_hyd_alph_FE2OG_OXY"/>
</dbReference>
<dbReference type="Gene3D" id="2.60.120.620">
    <property type="entry name" value="q2cbj1_9rhob like domain"/>
    <property type="match status" value="1"/>
</dbReference>
<dbReference type="EMBL" id="SWFT01000112">
    <property type="protein sequence ID" value="KAA8900405.1"/>
    <property type="molecule type" value="Genomic_DNA"/>
</dbReference>
<dbReference type="VEuPathDB" id="FungiDB:DIURU_003828"/>
<evidence type="ECO:0000313" key="8">
    <source>
        <dbReference type="Proteomes" id="UP000449547"/>
    </source>
</evidence>
<dbReference type="PROSITE" id="PS51471">
    <property type="entry name" value="FE2OG_OXY"/>
    <property type="match status" value="1"/>
</dbReference>